<keyword evidence="4" id="KW-1134">Transmembrane beta strand</keyword>
<dbReference type="AlphaFoldDB" id="A0A2V1GRE1"/>
<dbReference type="GO" id="GO:0015288">
    <property type="term" value="F:porin activity"/>
    <property type="evidence" value="ECO:0007669"/>
    <property type="project" value="UniProtKB-KW"/>
</dbReference>
<dbReference type="OrthoDB" id="8957883at2"/>
<keyword evidence="7" id="KW-0406">Ion transport</keyword>
<evidence type="ECO:0000256" key="3">
    <source>
        <dbReference type="ARBA" id="ARBA00022448"/>
    </source>
</evidence>
<dbReference type="InterPro" id="IPR023614">
    <property type="entry name" value="Porin_dom_sf"/>
</dbReference>
<dbReference type="Proteomes" id="UP000244906">
    <property type="component" value="Unassembled WGS sequence"/>
</dbReference>
<evidence type="ECO:0000256" key="5">
    <source>
        <dbReference type="ARBA" id="ARBA00022692"/>
    </source>
</evidence>
<dbReference type="PANTHER" id="PTHR34501:SF9">
    <property type="entry name" value="MAJOR OUTER MEMBRANE PROTEIN P.IA"/>
    <property type="match status" value="1"/>
</dbReference>
<evidence type="ECO:0000256" key="7">
    <source>
        <dbReference type="ARBA" id="ARBA00023065"/>
    </source>
</evidence>
<dbReference type="EMBL" id="QDDL01000006">
    <property type="protein sequence ID" value="PVZ67648.1"/>
    <property type="molecule type" value="Genomic_DNA"/>
</dbReference>
<protein>
    <recommendedName>
        <fullName evidence="12">Porin domain-containing protein</fullName>
    </recommendedName>
</protein>
<sequence>MKTKQVFPIAAVALAVAMAAPTVSAEAQAYLSLRPTIESDVVKGGDRETKVDDYYSRFGLKGSEEFGDLTVGALGEWNANGDLGTTRYSYGWIQGSFGKIKIGKTDDVMVGNVSGMTELGWTDNASFARFSLDGHVGSGFKDDNIRYTYTADMFQADVSYRRPDSDITETNLGGQVYLGDFTIGAAYKLTNGKAGKAATTKNENVRVEVRHFDANGKPLDVNGDIITDPALVATTQAFVEKEMEVVVPVAATATNKDYQSATFAIGATYASGPLTLAGTYHSVEVEKDVKAVNNKDSSAIEVAAAYSINDKVTVDGIYTSFDDNTVDSEYGVGVSYKLASNMLIFTTYENRSFDAAGTKDTNKATIGFKFDLNLMAPSAMKQ</sequence>
<evidence type="ECO:0000256" key="8">
    <source>
        <dbReference type="ARBA" id="ARBA00023114"/>
    </source>
</evidence>
<feature type="signal peptide" evidence="11">
    <location>
        <begin position="1"/>
        <end position="25"/>
    </location>
</feature>
<comment type="subcellular location">
    <subcellularLocation>
        <location evidence="1">Cell outer membrane</location>
        <topology evidence="1">Multi-pass membrane protein</topology>
    </subcellularLocation>
</comment>
<evidence type="ECO:0000313" key="14">
    <source>
        <dbReference type="Proteomes" id="UP000244906"/>
    </source>
</evidence>
<dbReference type="PANTHER" id="PTHR34501">
    <property type="entry name" value="PROTEIN YDDL-RELATED"/>
    <property type="match status" value="1"/>
</dbReference>
<keyword evidence="6 11" id="KW-0732">Signal</keyword>
<keyword evidence="5" id="KW-0812">Transmembrane</keyword>
<evidence type="ECO:0000256" key="2">
    <source>
        <dbReference type="ARBA" id="ARBA00011233"/>
    </source>
</evidence>
<dbReference type="InterPro" id="IPR050298">
    <property type="entry name" value="Gram-neg_bact_OMP"/>
</dbReference>
<evidence type="ECO:0000256" key="11">
    <source>
        <dbReference type="SAM" id="SignalP"/>
    </source>
</evidence>
<keyword evidence="3" id="KW-0813">Transport</keyword>
<evidence type="ECO:0000256" key="9">
    <source>
        <dbReference type="ARBA" id="ARBA00023136"/>
    </source>
</evidence>
<dbReference type="GO" id="GO:0009279">
    <property type="term" value="C:cell outer membrane"/>
    <property type="evidence" value="ECO:0007669"/>
    <property type="project" value="UniProtKB-SubCell"/>
</dbReference>
<dbReference type="Gene3D" id="2.40.160.10">
    <property type="entry name" value="Porin"/>
    <property type="match status" value="1"/>
</dbReference>
<dbReference type="SUPFAM" id="SSF56935">
    <property type="entry name" value="Porins"/>
    <property type="match status" value="1"/>
</dbReference>
<dbReference type="RefSeq" id="WP_116687843.1">
    <property type="nucleotide sequence ID" value="NZ_CAWNYD010000006.1"/>
</dbReference>
<keyword evidence="14" id="KW-1185">Reference proteome</keyword>
<keyword evidence="9" id="KW-0472">Membrane</keyword>
<accession>A0A2V1GRE1</accession>
<feature type="domain" description="Porin" evidence="12">
    <location>
        <begin position="13"/>
        <end position="350"/>
    </location>
</feature>
<evidence type="ECO:0000256" key="10">
    <source>
        <dbReference type="ARBA" id="ARBA00023237"/>
    </source>
</evidence>
<evidence type="ECO:0000256" key="1">
    <source>
        <dbReference type="ARBA" id="ARBA00004571"/>
    </source>
</evidence>
<proteinExistence type="predicted"/>
<gene>
    <name evidence="13" type="ORF">DC094_14520</name>
</gene>
<dbReference type="GO" id="GO:0046930">
    <property type="term" value="C:pore complex"/>
    <property type="evidence" value="ECO:0007669"/>
    <property type="project" value="UniProtKB-KW"/>
</dbReference>
<evidence type="ECO:0000259" key="12">
    <source>
        <dbReference type="Pfam" id="PF13609"/>
    </source>
</evidence>
<evidence type="ECO:0000313" key="13">
    <source>
        <dbReference type="EMBL" id="PVZ67648.1"/>
    </source>
</evidence>
<organism evidence="13 14">
    <name type="scientific">Pelagibaculum spongiae</name>
    <dbReference type="NCBI Taxonomy" id="2080658"/>
    <lineage>
        <taxon>Bacteria</taxon>
        <taxon>Pseudomonadati</taxon>
        <taxon>Pseudomonadota</taxon>
        <taxon>Gammaproteobacteria</taxon>
        <taxon>Oceanospirillales</taxon>
        <taxon>Pelagibaculum</taxon>
    </lineage>
</organism>
<comment type="subunit">
    <text evidence="2">Homotrimer.</text>
</comment>
<evidence type="ECO:0000256" key="4">
    <source>
        <dbReference type="ARBA" id="ARBA00022452"/>
    </source>
</evidence>
<comment type="caution">
    <text evidence="13">The sequence shown here is derived from an EMBL/GenBank/DDBJ whole genome shotgun (WGS) entry which is preliminary data.</text>
</comment>
<dbReference type="Pfam" id="PF13609">
    <property type="entry name" value="Porin_4"/>
    <property type="match status" value="1"/>
</dbReference>
<keyword evidence="8" id="KW-0626">Porin</keyword>
<reference evidence="13 14" key="1">
    <citation type="submission" date="2018-04" db="EMBL/GenBank/DDBJ databases">
        <title>Thalassorhabdus spongiae gen. nov., sp. nov., isolated from a marine sponge in South-West Iceland.</title>
        <authorList>
            <person name="Knobloch S."/>
            <person name="Daussin A."/>
            <person name="Johannsson R."/>
            <person name="Marteinsson V.T."/>
        </authorList>
    </citation>
    <scope>NUCLEOTIDE SEQUENCE [LARGE SCALE GENOMIC DNA]</scope>
    <source>
        <strain evidence="13 14">Hp12</strain>
    </source>
</reference>
<keyword evidence="10" id="KW-0998">Cell outer membrane</keyword>
<dbReference type="InterPro" id="IPR033900">
    <property type="entry name" value="Gram_neg_porin_domain"/>
</dbReference>
<feature type="chain" id="PRO_5016101324" description="Porin domain-containing protein" evidence="11">
    <location>
        <begin position="26"/>
        <end position="382"/>
    </location>
</feature>
<dbReference type="GO" id="GO:0006811">
    <property type="term" value="P:monoatomic ion transport"/>
    <property type="evidence" value="ECO:0007669"/>
    <property type="project" value="UniProtKB-KW"/>
</dbReference>
<evidence type="ECO:0000256" key="6">
    <source>
        <dbReference type="ARBA" id="ARBA00022729"/>
    </source>
</evidence>
<name>A0A2V1GRE1_9GAMM</name>